<feature type="domain" description="Competence protein CoiA-like N-terminal" evidence="1">
    <location>
        <begin position="16"/>
        <end position="52"/>
    </location>
</feature>
<organism evidence="2 3">
    <name type="scientific">Paenibacillus hodogayensis</name>
    <dbReference type="NCBI Taxonomy" id="279208"/>
    <lineage>
        <taxon>Bacteria</taxon>
        <taxon>Bacillati</taxon>
        <taxon>Bacillota</taxon>
        <taxon>Bacilli</taxon>
        <taxon>Bacillales</taxon>
        <taxon>Paenibacillaceae</taxon>
        <taxon>Paenibacillus</taxon>
    </lineage>
</organism>
<comment type="caution">
    <text evidence="2">The sequence shown here is derived from an EMBL/GenBank/DDBJ whole genome shotgun (WGS) entry which is preliminary data.</text>
</comment>
<proteinExistence type="predicted"/>
<dbReference type="RefSeq" id="WP_344915367.1">
    <property type="nucleotide sequence ID" value="NZ_BAAAYO010000014.1"/>
</dbReference>
<accession>A0ABV5W075</accession>
<reference evidence="2 3" key="1">
    <citation type="submission" date="2024-09" db="EMBL/GenBank/DDBJ databases">
        <authorList>
            <person name="Sun Q."/>
            <person name="Mori K."/>
        </authorList>
    </citation>
    <scope>NUCLEOTIDE SEQUENCE [LARGE SCALE GENOMIC DNA]</scope>
    <source>
        <strain evidence="2 3">JCM 12520</strain>
    </source>
</reference>
<dbReference type="Proteomes" id="UP001589619">
    <property type="component" value="Unassembled WGS sequence"/>
</dbReference>
<dbReference type="Pfam" id="PF25164">
    <property type="entry name" value="CoiA_N"/>
    <property type="match status" value="1"/>
</dbReference>
<dbReference type="EMBL" id="JBHMAG010000013">
    <property type="protein sequence ID" value="MFB9753977.1"/>
    <property type="molecule type" value="Genomic_DNA"/>
</dbReference>
<gene>
    <name evidence="2" type="ORF">ACFFNY_20600</name>
</gene>
<name>A0ABV5W075_9BACL</name>
<keyword evidence="3" id="KW-1185">Reference proteome</keyword>
<evidence type="ECO:0000313" key="3">
    <source>
        <dbReference type="Proteomes" id="UP001589619"/>
    </source>
</evidence>
<evidence type="ECO:0000259" key="1">
    <source>
        <dbReference type="Pfam" id="PF25164"/>
    </source>
</evidence>
<protein>
    <recommendedName>
        <fullName evidence="1">Competence protein CoiA-like N-terminal domain-containing protein</fullName>
    </recommendedName>
</protein>
<evidence type="ECO:0000313" key="2">
    <source>
        <dbReference type="EMBL" id="MFB9753977.1"/>
    </source>
</evidence>
<dbReference type="InterPro" id="IPR057253">
    <property type="entry name" value="CoiA-like_N"/>
</dbReference>
<sequence>MEWALNSSLQHVHASSSDAIRGLSYTCPRCRKETFLRKGKKRIAHFAHVSGQTIKDCELYVPPTIYASKVEDRIIDNLYEKTLDLYVEIEKENWSLHIKIPSPIGQYTGKAFLKIPFAWDGERTIPLSSVRSYGKKVKVRLQSQIYNVMVNGCIKDEWKKKVTHSVKGLDEDMITIFYFSKLGGRRLLQNTPLQWGDTYVLICNDQNIKTLFNLPPLIAYRKLKKINGWSALVIKLPTSSDSFVEQWIRNIFNKSVAAPVPQLRLVSPVSSVVDDQEAVVISPSDNVIIAVIGEHGAKAWSTINVQKIEEMQLIRHLGNGEMPILLSIGNLPVGRTEIWLDDDRQSALRLVCQNTIQAFVKISGVVFKGIYSSSGTKETYSLHSKDATIFFEMIQEYKFTLTDVNLPSNVALLLKTQMNETVFKKEKPTEIALTLNQALRQGNYVYLDAGGYGCSAIVPLKERETSSISMSTSWREQVKWILLSVRTMRRTVGMIRNDSFKGIDIKELRYLNRSDKELLLKVSKVEFIPVSMVPQIKECITEFLRTVSYKKTDRD</sequence>